<dbReference type="Proteomes" id="UP000319040">
    <property type="component" value="Unassembled WGS sequence"/>
</dbReference>
<proteinExistence type="predicted"/>
<evidence type="ECO:0000313" key="1">
    <source>
        <dbReference type="EMBL" id="SMO35262.1"/>
    </source>
</evidence>
<sequence length="43" mass="4821">MYKASHIVGHQTITYLLLPSKAKVLGPTPHNLLPKPYTLYLTT</sequence>
<protein>
    <submittedName>
        <fullName evidence="1">Uncharacterized protein</fullName>
    </submittedName>
</protein>
<organism evidence="1 2">
    <name type="scientific">Saccharicrinis carchari</name>
    <dbReference type="NCBI Taxonomy" id="1168039"/>
    <lineage>
        <taxon>Bacteria</taxon>
        <taxon>Pseudomonadati</taxon>
        <taxon>Bacteroidota</taxon>
        <taxon>Bacteroidia</taxon>
        <taxon>Marinilabiliales</taxon>
        <taxon>Marinilabiliaceae</taxon>
        <taxon>Saccharicrinis</taxon>
    </lineage>
</organism>
<dbReference type="AlphaFoldDB" id="A0A521AKB9"/>
<reference evidence="1 2" key="1">
    <citation type="submission" date="2017-05" db="EMBL/GenBank/DDBJ databases">
        <authorList>
            <person name="Varghese N."/>
            <person name="Submissions S."/>
        </authorList>
    </citation>
    <scope>NUCLEOTIDE SEQUENCE [LARGE SCALE GENOMIC DNA]</scope>
    <source>
        <strain evidence="1 2">DSM 27040</strain>
    </source>
</reference>
<gene>
    <name evidence="1" type="ORF">SAMN06265379_101204</name>
</gene>
<evidence type="ECO:0000313" key="2">
    <source>
        <dbReference type="Proteomes" id="UP000319040"/>
    </source>
</evidence>
<dbReference type="EMBL" id="FXTB01000001">
    <property type="protein sequence ID" value="SMO35262.1"/>
    <property type="molecule type" value="Genomic_DNA"/>
</dbReference>
<name>A0A521AKB9_SACCC</name>
<accession>A0A521AKB9</accession>
<keyword evidence="2" id="KW-1185">Reference proteome</keyword>